<evidence type="ECO:0000256" key="6">
    <source>
        <dbReference type="ARBA" id="ARBA00023180"/>
    </source>
</evidence>
<dbReference type="GO" id="GO:0050776">
    <property type="term" value="P:regulation of immune response"/>
    <property type="evidence" value="ECO:0000318"/>
    <property type="project" value="GO_Central"/>
</dbReference>
<dbReference type="KEGG" id="isc:8044156"/>
<evidence type="ECO:0000259" key="8">
    <source>
        <dbReference type="SMART" id="SM00093"/>
    </source>
</evidence>
<evidence type="ECO:0000313" key="11">
    <source>
        <dbReference type="Proteomes" id="UP000001555"/>
    </source>
</evidence>
<keyword evidence="6" id="KW-0325">Glycoprotein</keyword>
<name>B7QP26_IXOSC</name>
<dbReference type="InterPro" id="IPR023795">
    <property type="entry name" value="Serpin_CS"/>
</dbReference>
<dbReference type="GO" id="GO:0004674">
    <property type="term" value="F:protein serine/threonine kinase activity"/>
    <property type="evidence" value="ECO:0007669"/>
    <property type="project" value="UniProtKB-EC"/>
</dbReference>
<dbReference type="HOGENOM" id="CLU_023330_6_0_1"/>
<keyword evidence="4" id="KW-0646">Protease inhibitor</keyword>
<dbReference type="PANTHER" id="PTHR11461:SF211">
    <property type="entry name" value="GH10112P-RELATED"/>
    <property type="match status" value="1"/>
</dbReference>
<evidence type="ECO:0000256" key="2">
    <source>
        <dbReference type="ARBA" id="ARBA00009500"/>
    </source>
</evidence>
<dbReference type="Gene3D" id="3.30.497.10">
    <property type="entry name" value="Antithrombin, subunit I, domain 2"/>
    <property type="match status" value="1"/>
</dbReference>
<evidence type="ECO:0000313" key="9">
    <source>
        <dbReference type="EMBL" id="EEC20598.1"/>
    </source>
</evidence>
<dbReference type="EnsemblMetazoa" id="ISCW015349-RA">
    <property type="protein sequence ID" value="ISCW015349-PA"/>
    <property type="gene ID" value="ISCW015349"/>
</dbReference>
<dbReference type="InterPro" id="IPR042185">
    <property type="entry name" value="Serpin_sf_2"/>
</dbReference>
<reference evidence="9 11" key="1">
    <citation type="submission" date="2008-03" db="EMBL/GenBank/DDBJ databases">
        <title>Annotation of Ixodes scapularis.</title>
        <authorList>
            <consortium name="Ixodes scapularis Genome Project Consortium"/>
            <person name="Caler E."/>
            <person name="Hannick L.I."/>
            <person name="Bidwell S."/>
            <person name="Joardar V."/>
            <person name="Thiagarajan M."/>
            <person name="Amedeo P."/>
            <person name="Galinsky K.J."/>
            <person name="Schobel S."/>
            <person name="Inman J."/>
            <person name="Hostetler J."/>
            <person name="Miller J."/>
            <person name="Hammond M."/>
            <person name="Megy K."/>
            <person name="Lawson D."/>
            <person name="Kodira C."/>
            <person name="Sutton G."/>
            <person name="Meyer J."/>
            <person name="Hill C.A."/>
            <person name="Birren B."/>
            <person name="Nene V."/>
            <person name="Collins F."/>
            <person name="Alarcon-Chaidez F."/>
            <person name="Wikel S."/>
            <person name="Strausberg R."/>
        </authorList>
    </citation>
    <scope>NUCLEOTIDE SEQUENCE [LARGE SCALE GENOMIC DNA]</scope>
    <source>
        <strain evidence="11">Wikel</strain>
        <strain evidence="9">Wikel colony</strain>
    </source>
</reference>
<comment type="similarity">
    <text evidence="2 7">Belongs to the serpin family.</text>
</comment>
<keyword evidence="3" id="KW-0964">Secreted</keyword>
<evidence type="ECO:0000256" key="5">
    <source>
        <dbReference type="ARBA" id="ARBA00022900"/>
    </source>
</evidence>
<dbReference type="InterPro" id="IPR023796">
    <property type="entry name" value="Serpin_dom"/>
</dbReference>
<proteinExistence type="inferred from homology"/>
<dbReference type="InParanoid" id="B7QP26"/>
<evidence type="ECO:0000313" key="10">
    <source>
        <dbReference type="EnsemblMetazoa" id="ISCW015349-PA"/>
    </source>
</evidence>
<organism>
    <name type="scientific">Ixodes scapularis</name>
    <name type="common">Black-legged tick</name>
    <name type="synonym">Deer tick</name>
    <dbReference type="NCBI Taxonomy" id="6945"/>
    <lineage>
        <taxon>Eukaryota</taxon>
        <taxon>Metazoa</taxon>
        <taxon>Ecdysozoa</taxon>
        <taxon>Arthropoda</taxon>
        <taxon>Chelicerata</taxon>
        <taxon>Arachnida</taxon>
        <taxon>Acari</taxon>
        <taxon>Parasitiformes</taxon>
        <taxon>Ixodida</taxon>
        <taxon>Ixodoidea</taxon>
        <taxon>Ixodidae</taxon>
        <taxon>Ixodinae</taxon>
        <taxon>Ixodes</taxon>
    </lineage>
</organism>
<protein>
    <submittedName>
        <fullName evidence="9">Serpin-8, putative</fullName>
        <ecNumber evidence="9">2.7.11.1</ecNumber>
    </submittedName>
</protein>
<dbReference type="VEuPathDB" id="VectorBase:ISCW015349"/>
<sequence length="177" mass="19537">MARLSTINYCTLPELKSQAVQLPYSGHRYSMVIVLPNDRIGLPQLIGALSVRTLLTLQKKLSPHEVELRLPKFELRTSYKLVDALKGLGLISIFSNRSDLSGISSYGKLKVSDVVHKAMVDVSEEGTVAAAVTEVKVVFESLSSPEALNVHVDHPFLFLISDTVQNRILFIGAVHRL</sequence>
<dbReference type="InterPro" id="IPR042178">
    <property type="entry name" value="Serpin_sf_1"/>
</dbReference>
<dbReference type="VEuPathDB" id="VectorBase:ISCI015349"/>
<keyword evidence="11" id="KW-1185">Reference proteome</keyword>
<dbReference type="InterPro" id="IPR036186">
    <property type="entry name" value="Serpin_sf"/>
</dbReference>
<dbReference type="STRING" id="6945.B7QP26"/>
<dbReference type="OrthoDB" id="47207at2759"/>
<dbReference type="PANTHER" id="PTHR11461">
    <property type="entry name" value="SERINE PROTEASE INHIBITOR, SERPIN"/>
    <property type="match status" value="1"/>
</dbReference>
<dbReference type="PROSITE" id="PS00284">
    <property type="entry name" value="SERPIN"/>
    <property type="match status" value="1"/>
</dbReference>
<accession>B7QP26</accession>
<evidence type="ECO:0000256" key="3">
    <source>
        <dbReference type="ARBA" id="ARBA00022525"/>
    </source>
</evidence>
<comment type="subcellular location">
    <subcellularLocation>
        <location evidence="1">Secreted</location>
    </subcellularLocation>
</comment>
<evidence type="ECO:0000256" key="7">
    <source>
        <dbReference type="RuleBase" id="RU000411"/>
    </source>
</evidence>
<evidence type="ECO:0000256" key="1">
    <source>
        <dbReference type="ARBA" id="ARBA00004613"/>
    </source>
</evidence>
<reference evidence="10" key="2">
    <citation type="submission" date="2020-05" db="UniProtKB">
        <authorList>
            <consortium name="EnsemblMetazoa"/>
        </authorList>
    </citation>
    <scope>IDENTIFICATION</scope>
    <source>
        <strain evidence="10">wikel</strain>
    </source>
</reference>
<evidence type="ECO:0000256" key="4">
    <source>
        <dbReference type="ARBA" id="ARBA00022690"/>
    </source>
</evidence>
<feature type="domain" description="Serpin" evidence="8">
    <location>
        <begin position="1"/>
        <end position="177"/>
    </location>
</feature>
<dbReference type="EC" id="2.7.11.1" evidence="9"/>
<gene>
    <name evidence="10" type="primary">8044156</name>
    <name evidence="9" type="ORF">IscW_ISCW015349</name>
</gene>
<dbReference type="MEROPS" id="I04.088"/>
<dbReference type="Pfam" id="PF00079">
    <property type="entry name" value="Serpin"/>
    <property type="match status" value="1"/>
</dbReference>
<keyword evidence="9" id="KW-0808">Transferase</keyword>
<keyword evidence="5" id="KW-0722">Serine protease inhibitor</keyword>
<dbReference type="EMBL" id="ABJB010042779">
    <property type="status" value="NOT_ANNOTATED_CDS"/>
    <property type="molecule type" value="Genomic_DNA"/>
</dbReference>
<dbReference type="SMART" id="SM00093">
    <property type="entry name" value="SERPIN"/>
    <property type="match status" value="1"/>
</dbReference>
<dbReference type="SUPFAM" id="SSF56574">
    <property type="entry name" value="Serpins"/>
    <property type="match status" value="1"/>
</dbReference>
<dbReference type="InterPro" id="IPR000215">
    <property type="entry name" value="Serpin_fam"/>
</dbReference>
<dbReference type="GO" id="GO:0004867">
    <property type="term" value="F:serine-type endopeptidase inhibitor activity"/>
    <property type="evidence" value="ECO:0007669"/>
    <property type="project" value="UniProtKB-KW"/>
</dbReference>
<dbReference type="Proteomes" id="UP000001555">
    <property type="component" value="Unassembled WGS sequence"/>
</dbReference>
<dbReference type="EMBL" id="DS981218">
    <property type="protein sequence ID" value="EEC20598.1"/>
    <property type="molecule type" value="Genomic_DNA"/>
</dbReference>
<dbReference type="AlphaFoldDB" id="B7QP26"/>
<dbReference type="GO" id="GO:0005615">
    <property type="term" value="C:extracellular space"/>
    <property type="evidence" value="ECO:0000318"/>
    <property type="project" value="GO_Central"/>
</dbReference>
<dbReference type="PaxDb" id="6945-B7QP26"/>
<dbReference type="Gene3D" id="2.30.39.10">
    <property type="entry name" value="Alpha-1-antitrypsin, domain 1"/>
    <property type="match status" value="1"/>
</dbReference>